<evidence type="ECO:0000313" key="2">
    <source>
        <dbReference type="EMBL" id="VBB69679.1"/>
    </source>
</evidence>
<proteinExistence type="predicted"/>
<dbReference type="PANTHER" id="PTHR47755">
    <property type="entry name" value="CELL DIVISION PROTEIN FTSX"/>
    <property type="match status" value="1"/>
</dbReference>
<feature type="transmembrane region" description="Helical" evidence="1">
    <location>
        <begin position="268"/>
        <end position="285"/>
    </location>
</feature>
<dbReference type="GO" id="GO:0032153">
    <property type="term" value="C:cell division site"/>
    <property type="evidence" value="ECO:0007669"/>
    <property type="project" value="TreeGrafter"/>
</dbReference>
<dbReference type="EMBL" id="LR026963">
    <property type="protein sequence ID" value="VBB69679.1"/>
    <property type="molecule type" value="Genomic_DNA"/>
</dbReference>
<keyword evidence="1" id="KW-0812">Transmembrane</keyword>
<organism evidence="2">
    <name type="scientific">invertebrate metagenome</name>
    <dbReference type="NCBI Taxonomy" id="1711999"/>
    <lineage>
        <taxon>unclassified sequences</taxon>
        <taxon>metagenomes</taxon>
        <taxon>organismal metagenomes</taxon>
    </lineage>
</organism>
<keyword evidence="2" id="KW-0132">Cell division</keyword>
<dbReference type="GO" id="GO:0051301">
    <property type="term" value="P:cell division"/>
    <property type="evidence" value="ECO:0007669"/>
    <property type="project" value="UniProtKB-KW"/>
</dbReference>
<reference evidence="2" key="1">
    <citation type="submission" date="2018-10" db="EMBL/GenBank/DDBJ databases">
        <authorList>
            <person name="Gruber-Vodicka H."/>
            <person name="Jaeckle O."/>
        </authorList>
    </citation>
    <scope>NUCLEOTIDE SEQUENCE</scope>
</reference>
<protein>
    <submittedName>
        <fullName evidence="2">Cell division protein FtsX</fullName>
    </submittedName>
</protein>
<dbReference type="GO" id="GO:0016020">
    <property type="term" value="C:membrane"/>
    <property type="evidence" value="ECO:0007669"/>
    <property type="project" value="InterPro"/>
</dbReference>
<accession>A0A484H6L6</accession>
<sequence length="297" mass="32519">MFKRRSDLPFCDDSAGRFLLATIAVMVFVTTLATASTLIIQGIMERWYRDVSGTLTVQVVPVPGDSPAKTQQRIDAVVTLLHKTPGVVSVQPLNQQQMAQLLEPWLGSTELAANLPVPHLIDVIPLTKRSINIATLLPLLKDITPDISLDDHKAWLANLANLGCRLERLVFSIMMIVAVTTAVVAMHTTRSGLVVHRSVIEILHLMGANDDYIALQFGHMSLIQCIRGGLFGMILAIIVLLMITGWLASHLEGNLLLTLSLRPAQMTIKLGILPIGVAWLAKVSARRTVHRTLARIS</sequence>
<name>A0A484H6L6_9ZZZZ</name>
<keyword evidence="1" id="KW-0472">Membrane</keyword>
<feature type="transmembrane region" description="Helical" evidence="1">
    <location>
        <begin position="229"/>
        <end position="248"/>
    </location>
</feature>
<keyword evidence="2" id="KW-0131">Cell cycle</keyword>
<dbReference type="PANTHER" id="PTHR47755:SF1">
    <property type="entry name" value="CELL DIVISION PROTEIN FTSX"/>
    <property type="match status" value="1"/>
</dbReference>
<dbReference type="InterPro" id="IPR004513">
    <property type="entry name" value="FtsX"/>
</dbReference>
<evidence type="ECO:0000256" key="1">
    <source>
        <dbReference type="SAM" id="Phobius"/>
    </source>
</evidence>
<feature type="transmembrane region" description="Helical" evidence="1">
    <location>
        <begin position="20"/>
        <end position="44"/>
    </location>
</feature>
<dbReference type="AlphaFoldDB" id="A0A484H6L6"/>
<gene>
    <name evidence="2" type="ORF">RIEGSTA812A_PEG_1152</name>
</gene>
<keyword evidence="1" id="KW-1133">Transmembrane helix</keyword>